<dbReference type="AlphaFoldDB" id="A0A9P7H4L1"/>
<evidence type="ECO:0008006" key="4">
    <source>
        <dbReference type="Google" id="ProtNLM"/>
    </source>
</evidence>
<sequence>MVSLNLITGFVALISLRAVNAGACRPKSSSTLLSVSDTTLIASETSVQTLAETSSVTVDETSVPFTTIDSTIAVITAETTIETSFATEDDATTTVESSAVTDFTTDITTFITLTADTTTEIASTTTPFVPADLFPCTGDSDCDSVTFCDATRCGCVNGSCELLEVVISVPVRRII</sequence>
<organism evidence="2 3">
    <name type="scientific">Fusarium avenaceum</name>
    <dbReference type="NCBI Taxonomy" id="40199"/>
    <lineage>
        <taxon>Eukaryota</taxon>
        <taxon>Fungi</taxon>
        <taxon>Dikarya</taxon>
        <taxon>Ascomycota</taxon>
        <taxon>Pezizomycotina</taxon>
        <taxon>Sordariomycetes</taxon>
        <taxon>Hypocreomycetidae</taxon>
        <taxon>Hypocreales</taxon>
        <taxon>Nectriaceae</taxon>
        <taxon>Fusarium</taxon>
        <taxon>Fusarium tricinctum species complex</taxon>
    </lineage>
</organism>
<feature type="chain" id="PRO_5040136635" description="Extracellular membrane protein CFEM domain-containing protein" evidence="1">
    <location>
        <begin position="22"/>
        <end position="175"/>
    </location>
</feature>
<reference evidence="2" key="1">
    <citation type="submission" date="2021-04" db="EMBL/GenBank/DDBJ databases">
        <title>Draft genome of Fusarium avenaceum strain F156N33, isolated from an atmospheric sample in Virginia.</title>
        <authorList>
            <person name="Yang S."/>
            <person name="Vinatzer B.A."/>
            <person name="Coleman J."/>
        </authorList>
    </citation>
    <scope>NUCLEOTIDE SEQUENCE</scope>
    <source>
        <strain evidence="2">F156N33</strain>
    </source>
</reference>
<feature type="signal peptide" evidence="1">
    <location>
        <begin position="1"/>
        <end position="21"/>
    </location>
</feature>
<dbReference type="EMBL" id="JAGPUO010000005">
    <property type="protein sequence ID" value="KAG5662466.1"/>
    <property type="molecule type" value="Genomic_DNA"/>
</dbReference>
<dbReference type="Proteomes" id="UP000782241">
    <property type="component" value="Unassembled WGS sequence"/>
</dbReference>
<protein>
    <recommendedName>
        <fullName evidence="4">Extracellular membrane protein CFEM domain-containing protein</fullName>
    </recommendedName>
</protein>
<comment type="caution">
    <text evidence="2">The sequence shown here is derived from an EMBL/GenBank/DDBJ whole genome shotgun (WGS) entry which is preliminary data.</text>
</comment>
<keyword evidence="1" id="KW-0732">Signal</keyword>
<evidence type="ECO:0000256" key="1">
    <source>
        <dbReference type="SAM" id="SignalP"/>
    </source>
</evidence>
<gene>
    <name evidence="2" type="ORF">KAF25_004884</name>
</gene>
<evidence type="ECO:0000313" key="3">
    <source>
        <dbReference type="Proteomes" id="UP000782241"/>
    </source>
</evidence>
<name>A0A9P7H4L1_9HYPO</name>
<proteinExistence type="predicted"/>
<keyword evidence="3" id="KW-1185">Reference proteome</keyword>
<evidence type="ECO:0000313" key="2">
    <source>
        <dbReference type="EMBL" id="KAG5662466.1"/>
    </source>
</evidence>
<accession>A0A9P7H4L1</accession>